<dbReference type="PRINTS" id="PR00069">
    <property type="entry name" value="ALDKETRDTASE"/>
</dbReference>
<proteinExistence type="predicted"/>
<evidence type="ECO:0000313" key="4">
    <source>
        <dbReference type="Proteomes" id="UP000612899"/>
    </source>
</evidence>
<dbReference type="GO" id="GO:0016491">
    <property type="term" value="F:oxidoreductase activity"/>
    <property type="evidence" value="ECO:0007669"/>
    <property type="project" value="UniProtKB-KW"/>
</dbReference>
<keyword evidence="4" id="KW-1185">Reference proteome</keyword>
<dbReference type="PANTHER" id="PTHR43364:SF4">
    <property type="entry name" value="NAD(P)-LINKED OXIDOREDUCTASE SUPERFAMILY PROTEIN"/>
    <property type="match status" value="1"/>
</dbReference>
<dbReference type="InterPro" id="IPR050523">
    <property type="entry name" value="AKR_Detox_Biosynth"/>
</dbReference>
<dbReference type="PANTHER" id="PTHR43364">
    <property type="entry name" value="NADH-SPECIFIC METHYLGLYOXAL REDUCTASE-RELATED"/>
    <property type="match status" value="1"/>
</dbReference>
<dbReference type="Gene3D" id="3.20.20.100">
    <property type="entry name" value="NADP-dependent oxidoreductase domain"/>
    <property type="match status" value="1"/>
</dbReference>
<dbReference type="FunFam" id="3.20.20.100:FF:000004">
    <property type="entry name" value="Oxidoreductase, aldo/keto reductase"/>
    <property type="match status" value="1"/>
</dbReference>
<dbReference type="GO" id="GO:0005829">
    <property type="term" value="C:cytosol"/>
    <property type="evidence" value="ECO:0007669"/>
    <property type="project" value="TreeGrafter"/>
</dbReference>
<dbReference type="RefSeq" id="WP_203909414.1">
    <property type="nucleotide sequence ID" value="NZ_BONY01000020.1"/>
</dbReference>
<sequence length="331" mass="35548">MRYVRLADTDLAVSRIALGCGNFGGIGSAPELFGRGDDEQAAFALMDAAREQGITLFDTANSYGGGRSEEWIGRWLASRRARDEIVLTTKVRNRVGPGPCDEGLSAAHIRTQIEASLRRLGTDRVDLYLAHEPDPSVPISETLKAFDDLIRAGKVRHYGLSNFTGAQLTDACDAAAQLGAAAPVNLQSEYSLLSRSAATDAFAVCAQRRVAFTAFSPLAGGWLTGKYRDPGVYPPGSRMTLRPEPYAGWTNDLTLQRIQAVSELASQRGVELAELALRWALSDPGVTAIVVGPRRPEQLAPAIAATRSAMPAELREELVRLVSGPDPTRSA</sequence>
<name>A0A8J3Q7Q8_9ACTN</name>
<organism evidence="3 4">
    <name type="scientific">Rhizocola hellebori</name>
    <dbReference type="NCBI Taxonomy" id="1392758"/>
    <lineage>
        <taxon>Bacteria</taxon>
        <taxon>Bacillati</taxon>
        <taxon>Actinomycetota</taxon>
        <taxon>Actinomycetes</taxon>
        <taxon>Micromonosporales</taxon>
        <taxon>Micromonosporaceae</taxon>
        <taxon>Rhizocola</taxon>
    </lineage>
</organism>
<keyword evidence="1" id="KW-0560">Oxidoreductase</keyword>
<dbReference type="SUPFAM" id="SSF51430">
    <property type="entry name" value="NAD(P)-linked oxidoreductase"/>
    <property type="match status" value="1"/>
</dbReference>
<dbReference type="InterPro" id="IPR036812">
    <property type="entry name" value="NAD(P)_OxRdtase_dom_sf"/>
</dbReference>
<protein>
    <submittedName>
        <fullName evidence="3">Aldo/keto reductase</fullName>
    </submittedName>
</protein>
<gene>
    <name evidence="3" type="ORF">Rhe02_36310</name>
</gene>
<reference evidence="3" key="1">
    <citation type="submission" date="2021-01" db="EMBL/GenBank/DDBJ databases">
        <title>Whole genome shotgun sequence of Rhizocola hellebori NBRC 109834.</title>
        <authorList>
            <person name="Komaki H."/>
            <person name="Tamura T."/>
        </authorList>
    </citation>
    <scope>NUCLEOTIDE SEQUENCE</scope>
    <source>
        <strain evidence="3">NBRC 109834</strain>
    </source>
</reference>
<comment type="caution">
    <text evidence="3">The sequence shown here is derived from an EMBL/GenBank/DDBJ whole genome shotgun (WGS) entry which is preliminary data.</text>
</comment>
<evidence type="ECO:0000259" key="2">
    <source>
        <dbReference type="Pfam" id="PF00248"/>
    </source>
</evidence>
<dbReference type="EMBL" id="BONY01000020">
    <property type="protein sequence ID" value="GIH05564.1"/>
    <property type="molecule type" value="Genomic_DNA"/>
</dbReference>
<accession>A0A8J3Q7Q8</accession>
<feature type="domain" description="NADP-dependent oxidoreductase" evidence="2">
    <location>
        <begin position="17"/>
        <end position="307"/>
    </location>
</feature>
<dbReference type="InterPro" id="IPR020471">
    <property type="entry name" value="AKR"/>
</dbReference>
<dbReference type="Proteomes" id="UP000612899">
    <property type="component" value="Unassembled WGS sequence"/>
</dbReference>
<dbReference type="AlphaFoldDB" id="A0A8J3Q7Q8"/>
<dbReference type="InterPro" id="IPR023210">
    <property type="entry name" value="NADP_OxRdtase_dom"/>
</dbReference>
<evidence type="ECO:0000256" key="1">
    <source>
        <dbReference type="ARBA" id="ARBA00023002"/>
    </source>
</evidence>
<dbReference type="Pfam" id="PF00248">
    <property type="entry name" value="Aldo_ket_red"/>
    <property type="match status" value="1"/>
</dbReference>
<evidence type="ECO:0000313" key="3">
    <source>
        <dbReference type="EMBL" id="GIH05564.1"/>
    </source>
</evidence>